<dbReference type="Proteomes" id="UP000266005">
    <property type="component" value="Unassembled WGS sequence"/>
</dbReference>
<dbReference type="GO" id="GO:0009279">
    <property type="term" value="C:cell outer membrane"/>
    <property type="evidence" value="ECO:0007669"/>
    <property type="project" value="UniProtKB-SubCell"/>
</dbReference>
<keyword evidence="7 8" id="KW-0998">Cell outer membrane</keyword>
<evidence type="ECO:0000256" key="9">
    <source>
        <dbReference type="RuleBase" id="RU003357"/>
    </source>
</evidence>
<dbReference type="PANTHER" id="PTHR30069">
    <property type="entry name" value="TONB-DEPENDENT OUTER MEMBRANE RECEPTOR"/>
    <property type="match status" value="1"/>
</dbReference>
<dbReference type="InterPro" id="IPR012910">
    <property type="entry name" value="Plug_dom"/>
</dbReference>
<dbReference type="GO" id="GO:0044718">
    <property type="term" value="P:siderophore transmembrane transport"/>
    <property type="evidence" value="ECO:0007669"/>
    <property type="project" value="TreeGrafter"/>
</dbReference>
<dbReference type="Pfam" id="PF13715">
    <property type="entry name" value="CarbopepD_reg_2"/>
    <property type="match status" value="1"/>
</dbReference>
<keyword evidence="14" id="KW-1185">Reference proteome</keyword>
<keyword evidence="6 8" id="KW-0472">Membrane</keyword>
<dbReference type="PROSITE" id="PS52016">
    <property type="entry name" value="TONB_DEPENDENT_REC_3"/>
    <property type="match status" value="1"/>
</dbReference>
<keyword evidence="4 8" id="KW-0812">Transmembrane</keyword>
<evidence type="ECO:0000259" key="11">
    <source>
        <dbReference type="Pfam" id="PF00593"/>
    </source>
</evidence>
<comment type="similarity">
    <text evidence="8 9">Belongs to the TonB-dependent receptor family.</text>
</comment>
<dbReference type="GO" id="GO:0015344">
    <property type="term" value="F:siderophore uptake transmembrane transporter activity"/>
    <property type="evidence" value="ECO:0007669"/>
    <property type="project" value="TreeGrafter"/>
</dbReference>
<keyword evidence="3 8" id="KW-1134">Transmembrane beta strand</keyword>
<evidence type="ECO:0000313" key="13">
    <source>
        <dbReference type="EMBL" id="RIJ37841.1"/>
    </source>
</evidence>
<dbReference type="RefSeq" id="WP_119432497.1">
    <property type="nucleotide sequence ID" value="NZ_QWGE01000003.1"/>
</dbReference>
<feature type="signal peptide" evidence="10">
    <location>
        <begin position="1"/>
        <end position="25"/>
    </location>
</feature>
<accession>A0A399S3M9</accession>
<dbReference type="InterPro" id="IPR037066">
    <property type="entry name" value="Plug_dom_sf"/>
</dbReference>
<evidence type="ECO:0000313" key="14">
    <source>
        <dbReference type="Proteomes" id="UP000266005"/>
    </source>
</evidence>
<evidence type="ECO:0000256" key="7">
    <source>
        <dbReference type="ARBA" id="ARBA00023237"/>
    </source>
</evidence>
<dbReference type="PANTHER" id="PTHR30069:SF28">
    <property type="entry name" value="TONB-DEPENDENT RECEPTOR YNCD-RELATED"/>
    <property type="match status" value="1"/>
</dbReference>
<evidence type="ECO:0000256" key="8">
    <source>
        <dbReference type="PROSITE-ProRule" id="PRU01360"/>
    </source>
</evidence>
<protein>
    <submittedName>
        <fullName evidence="13">TonB-dependent receptor</fullName>
    </submittedName>
</protein>
<keyword evidence="13" id="KW-0675">Receptor</keyword>
<evidence type="ECO:0000256" key="4">
    <source>
        <dbReference type="ARBA" id="ARBA00022692"/>
    </source>
</evidence>
<keyword evidence="5 9" id="KW-0798">TonB box</keyword>
<dbReference type="AlphaFoldDB" id="A0A399S3M9"/>
<dbReference type="EMBL" id="QWGE01000003">
    <property type="protein sequence ID" value="RIJ37841.1"/>
    <property type="molecule type" value="Genomic_DNA"/>
</dbReference>
<dbReference type="InterPro" id="IPR039426">
    <property type="entry name" value="TonB-dep_rcpt-like"/>
</dbReference>
<evidence type="ECO:0000256" key="10">
    <source>
        <dbReference type="SAM" id="SignalP"/>
    </source>
</evidence>
<proteinExistence type="inferred from homology"/>
<evidence type="ECO:0000256" key="3">
    <source>
        <dbReference type="ARBA" id="ARBA00022452"/>
    </source>
</evidence>
<feature type="domain" description="TonB-dependent receptor-like beta-barrel" evidence="11">
    <location>
        <begin position="306"/>
        <end position="723"/>
    </location>
</feature>
<dbReference type="Gene3D" id="2.40.170.20">
    <property type="entry name" value="TonB-dependent receptor, beta-barrel domain"/>
    <property type="match status" value="1"/>
</dbReference>
<dbReference type="InterPro" id="IPR000531">
    <property type="entry name" value="Beta-barrel_TonB"/>
</dbReference>
<comment type="caution">
    <text evidence="13">The sequence shown here is derived from an EMBL/GenBank/DDBJ whole genome shotgun (WGS) entry which is preliminary data.</text>
</comment>
<feature type="domain" description="TonB-dependent receptor plug" evidence="12">
    <location>
        <begin position="121"/>
        <end position="228"/>
    </location>
</feature>
<dbReference type="SUPFAM" id="SSF56935">
    <property type="entry name" value="Porins"/>
    <property type="match status" value="1"/>
</dbReference>
<sequence>MNRYILKTRLLFCLLILLVPQGLWAQELYTGYIKDAATQQPLGGVTIQASSGHKSMSQPNGRFTLETPAVIERIAFTFLGYKSQDIVNPRTGQELQVLLQPTAASLQEVVVTGYETGRPLLQTAGAVSLIDREVIARFDESSLTRAVNTVPGVRMEERAPASYRLSIRGSTLRSPYGIRNVKIYFNGIPFTEANGTTALNLLDAGNIGSIEILKGPTASLYGAGTGGTVLLEPQRPVPGSHTLEVGTTIGDYGLRRYAATAGVATENSSILVQYTKQKYGGYREQAAMDRDVLLLSSEFKLSARQTLAANLMYSNLYYELPGGLTQEQYNQDPRQARGGQFGSVAQQASLDLEGINIGLKQEYDFNDSFRNTTALYGLHKFKDNPFNTDYERNTNQEFGGRTSFAYTQQLGSILATYTLGGEFQRGFEAARTYDNNGGTPGNLRTDDEVVAKAGFVFAQAELELPAGIIATAALSLNDARYEITRLGSGAYKYEKDFDGVLSPRVAILKQLTDKITAHASVSSGFSPPTEEEILTSDGQLNEDLEAEKGTNYEAGIRGSLADSRFNFDVVGFYFNLKETIVSQQDVSSVAVFRNVGSTRQKGVETSMAYTLLNQPTQTLSLLKVWASYTYSHFRFREYQKGETDLSGKKLTGVAPHAVTAGLDFNTRVGLYLNLTGNYADRIPLNDENTVYATSYVVAAAKLGLRKQLGAHFGLDVFGGVDNLTDEKYSLGNDLNAFGGRFFQPAPDRNYYGGISLKYTL</sequence>
<evidence type="ECO:0000256" key="1">
    <source>
        <dbReference type="ARBA" id="ARBA00004571"/>
    </source>
</evidence>
<dbReference type="SUPFAM" id="SSF49464">
    <property type="entry name" value="Carboxypeptidase regulatory domain-like"/>
    <property type="match status" value="1"/>
</dbReference>
<gene>
    <name evidence="13" type="ORF">D1627_12185</name>
</gene>
<evidence type="ECO:0000259" key="12">
    <source>
        <dbReference type="Pfam" id="PF07715"/>
    </source>
</evidence>
<keyword evidence="10" id="KW-0732">Signal</keyword>
<dbReference type="Pfam" id="PF00593">
    <property type="entry name" value="TonB_dep_Rec_b-barrel"/>
    <property type="match status" value="1"/>
</dbReference>
<dbReference type="OrthoDB" id="9782587at2"/>
<comment type="subcellular location">
    <subcellularLocation>
        <location evidence="1 8">Cell outer membrane</location>
        <topology evidence="1 8">Multi-pass membrane protein</topology>
    </subcellularLocation>
</comment>
<feature type="chain" id="PRO_5017390822" evidence="10">
    <location>
        <begin position="26"/>
        <end position="760"/>
    </location>
</feature>
<dbReference type="InterPro" id="IPR008969">
    <property type="entry name" value="CarboxyPept-like_regulatory"/>
</dbReference>
<evidence type="ECO:0000256" key="5">
    <source>
        <dbReference type="ARBA" id="ARBA00023077"/>
    </source>
</evidence>
<name>A0A399S3M9_9BACT</name>
<evidence type="ECO:0000256" key="2">
    <source>
        <dbReference type="ARBA" id="ARBA00022448"/>
    </source>
</evidence>
<reference evidence="14" key="1">
    <citation type="submission" date="2018-08" db="EMBL/GenBank/DDBJ databases">
        <title>Mucilaginibacter sp. MYSH2.</title>
        <authorList>
            <person name="Seo T."/>
        </authorList>
    </citation>
    <scope>NUCLEOTIDE SEQUENCE [LARGE SCALE GENOMIC DNA]</scope>
    <source>
        <strain evidence="14">KIRAN</strain>
    </source>
</reference>
<dbReference type="Gene3D" id="2.60.40.1120">
    <property type="entry name" value="Carboxypeptidase-like, regulatory domain"/>
    <property type="match status" value="1"/>
</dbReference>
<evidence type="ECO:0000256" key="6">
    <source>
        <dbReference type="ARBA" id="ARBA00023136"/>
    </source>
</evidence>
<dbReference type="Pfam" id="PF07715">
    <property type="entry name" value="Plug"/>
    <property type="match status" value="1"/>
</dbReference>
<keyword evidence="2 8" id="KW-0813">Transport</keyword>
<organism evidence="13 14">
    <name type="scientific">Pontibacter oryzae</name>
    <dbReference type="NCBI Taxonomy" id="2304593"/>
    <lineage>
        <taxon>Bacteria</taxon>
        <taxon>Pseudomonadati</taxon>
        <taxon>Bacteroidota</taxon>
        <taxon>Cytophagia</taxon>
        <taxon>Cytophagales</taxon>
        <taxon>Hymenobacteraceae</taxon>
        <taxon>Pontibacter</taxon>
    </lineage>
</organism>
<dbReference type="InterPro" id="IPR036942">
    <property type="entry name" value="Beta-barrel_TonB_sf"/>
</dbReference>
<dbReference type="Gene3D" id="2.170.130.10">
    <property type="entry name" value="TonB-dependent receptor, plug domain"/>
    <property type="match status" value="1"/>
</dbReference>